<name>A0A3M0LEZ1_HIRRU</name>
<accession>A0A3M0LEZ1</accession>
<evidence type="ECO:0000313" key="8">
    <source>
        <dbReference type="EMBL" id="RMC22564.1"/>
    </source>
</evidence>
<dbReference type="AlphaFoldDB" id="A0A3M0LEZ1"/>
<organism evidence="8 9">
    <name type="scientific">Hirundo rustica rustica</name>
    <dbReference type="NCBI Taxonomy" id="333673"/>
    <lineage>
        <taxon>Eukaryota</taxon>
        <taxon>Metazoa</taxon>
        <taxon>Chordata</taxon>
        <taxon>Craniata</taxon>
        <taxon>Vertebrata</taxon>
        <taxon>Euteleostomi</taxon>
        <taxon>Archelosauria</taxon>
        <taxon>Archosauria</taxon>
        <taxon>Dinosauria</taxon>
        <taxon>Saurischia</taxon>
        <taxon>Theropoda</taxon>
        <taxon>Coelurosauria</taxon>
        <taxon>Aves</taxon>
        <taxon>Neognathae</taxon>
        <taxon>Neoaves</taxon>
        <taxon>Telluraves</taxon>
        <taxon>Australaves</taxon>
        <taxon>Passeriformes</taxon>
        <taxon>Sylvioidea</taxon>
        <taxon>Hirundinidae</taxon>
        <taxon>Hirundo</taxon>
    </lineage>
</organism>
<feature type="compositionally biased region" description="Polar residues" evidence="6">
    <location>
        <begin position="1"/>
        <end position="14"/>
    </location>
</feature>
<evidence type="ECO:0000256" key="6">
    <source>
        <dbReference type="SAM" id="MobiDB-lite"/>
    </source>
</evidence>
<feature type="region of interest" description="Disordered" evidence="6">
    <location>
        <begin position="1"/>
        <end position="120"/>
    </location>
</feature>
<feature type="zinc finger region" description="C3H1-type" evidence="5">
    <location>
        <begin position="138"/>
        <end position="165"/>
    </location>
</feature>
<dbReference type="InterPro" id="IPR045124">
    <property type="entry name" value="Su(sable)-like"/>
</dbReference>
<gene>
    <name evidence="8" type="ORF">DUI87_00432</name>
</gene>
<dbReference type="SUPFAM" id="SSF90229">
    <property type="entry name" value="CCCH zinc finger"/>
    <property type="match status" value="1"/>
</dbReference>
<comment type="caution">
    <text evidence="8">The sequence shown here is derived from an EMBL/GenBank/DDBJ whole genome shotgun (WGS) entry which is preliminary data.</text>
</comment>
<keyword evidence="1 5" id="KW-0479">Metal-binding</keyword>
<dbReference type="Gene3D" id="4.10.1000.10">
    <property type="entry name" value="Zinc finger, CCCH-type"/>
    <property type="match status" value="1"/>
</dbReference>
<dbReference type="GO" id="GO:0008270">
    <property type="term" value="F:zinc ion binding"/>
    <property type="evidence" value="ECO:0007669"/>
    <property type="project" value="UniProtKB-KW"/>
</dbReference>
<evidence type="ECO:0000313" key="9">
    <source>
        <dbReference type="Proteomes" id="UP000269221"/>
    </source>
</evidence>
<reference evidence="8 9" key="1">
    <citation type="submission" date="2018-07" db="EMBL/GenBank/DDBJ databases">
        <title>A high quality draft genome assembly of the barn swallow (H. rustica rustica).</title>
        <authorList>
            <person name="Formenti G."/>
            <person name="Chiara M."/>
            <person name="Poveda L."/>
            <person name="Francoijs K.-J."/>
            <person name="Bonisoli-Alquati A."/>
            <person name="Canova L."/>
            <person name="Gianfranceschi L."/>
            <person name="Horner D.S."/>
            <person name="Saino N."/>
        </authorList>
    </citation>
    <scope>NUCLEOTIDE SEQUENCE [LARGE SCALE GENOMIC DNA]</scope>
    <source>
        <strain evidence="8">Chelidonia</strain>
        <tissue evidence="8">Blood</tissue>
    </source>
</reference>
<feature type="compositionally biased region" description="Acidic residues" evidence="6">
    <location>
        <begin position="48"/>
        <end position="74"/>
    </location>
</feature>
<protein>
    <recommendedName>
        <fullName evidence="7">C3H1-type domain-containing protein</fullName>
    </recommendedName>
</protein>
<dbReference type="InterPro" id="IPR000571">
    <property type="entry name" value="Znf_CCCH"/>
</dbReference>
<dbReference type="Proteomes" id="UP000269221">
    <property type="component" value="Unassembled WGS sequence"/>
</dbReference>
<feature type="domain" description="C3H1-type" evidence="7">
    <location>
        <begin position="138"/>
        <end position="165"/>
    </location>
</feature>
<dbReference type="GO" id="GO:0005634">
    <property type="term" value="C:nucleus"/>
    <property type="evidence" value="ECO:0007669"/>
    <property type="project" value="TreeGrafter"/>
</dbReference>
<dbReference type="PANTHER" id="PTHR13119:SF23">
    <property type="entry name" value="ZINC FINGER CCCH DOMAIN-CONTAINING PROTEIN 4"/>
    <property type="match status" value="1"/>
</dbReference>
<feature type="compositionally biased region" description="Basic residues" evidence="6">
    <location>
        <begin position="22"/>
        <end position="43"/>
    </location>
</feature>
<dbReference type="GO" id="GO:0045892">
    <property type="term" value="P:negative regulation of DNA-templated transcription"/>
    <property type="evidence" value="ECO:0007669"/>
    <property type="project" value="InterPro"/>
</dbReference>
<dbReference type="PANTHER" id="PTHR13119">
    <property type="entry name" value="ZINC FINGER CCCH DOMAIN-CONTAINING PROTEI"/>
    <property type="match status" value="1"/>
</dbReference>
<dbReference type="OrthoDB" id="411372at2759"/>
<keyword evidence="9" id="KW-1185">Reference proteome</keyword>
<evidence type="ECO:0000256" key="5">
    <source>
        <dbReference type="PROSITE-ProRule" id="PRU00723"/>
    </source>
</evidence>
<keyword evidence="2" id="KW-0677">Repeat</keyword>
<evidence type="ECO:0000259" key="7">
    <source>
        <dbReference type="PROSITE" id="PS50103"/>
    </source>
</evidence>
<proteinExistence type="predicted"/>
<dbReference type="PROSITE" id="PS50103">
    <property type="entry name" value="ZF_C3H1"/>
    <property type="match status" value="1"/>
</dbReference>
<dbReference type="SMART" id="SM00356">
    <property type="entry name" value="ZnF_C3H1"/>
    <property type="match status" value="1"/>
</dbReference>
<dbReference type="EMBL" id="QRBI01000070">
    <property type="protein sequence ID" value="RMC22564.1"/>
    <property type="molecule type" value="Genomic_DNA"/>
</dbReference>
<evidence type="ECO:0000256" key="2">
    <source>
        <dbReference type="ARBA" id="ARBA00022737"/>
    </source>
</evidence>
<dbReference type="GO" id="GO:0003723">
    <property type="term" value="F:RNA binding"/>
    <property type="evidence" value="ECO:0007669"/>
    <property type="project" value="InterPro"/>
</dbReference>
<dbReference type="Pfam" id="PF00642">
    <property type="entry name" value="zf-CCCH"/>
    <property type="match status" value="1"/>
</dbReference>
<sequence>MAEFSTTPPTQNCQIWGPGRGRGFRGRGRGPARGRGPGRGRGRARSDPEDEEEPFEEEMEYCDPEEPLGDDDFDDYARSCRSSTRRSKERGRGDREFQGIPTPNPPQIHPKSHPKSSFQAWSGAGGDHCNFSHDIELPKKRELCKFYITGYCARAESCPYMHDILGLKPGLNPA</sequence>
<evidence type="ECO:0000256" key="1">
    <source>
        <dbReference type="ARBA" id="ARBA00022723"/>
    </source>
</evidence>
<evidence type="ECO:0000256" key="3">
    <source>
        <dbReference type="ARBA" id="ARBA00022771"/>
    </source>
</evidence>
<keyword evidence="4 5" id="KW-0862">Zinc</keyword>
<dbReference type="STRING" id="333673.A0A3M0LEZ1"/>
<keyword evidence="3 5" id="KW-0863">Zinc-finger</keyword>
<dbReference type="InterPro" id="IPR036855">
    <property type="entry name" value="Znf_CCCH_sf"/>
</dbReference>
<evidence type="ECO:0000256" key="4">
    <source>
        <dbReference type="ARBA" id="ARBA00022833"/>
    </source>
</evidence>